<dbReference type="AlphaFoldDB" id="A0AAE3JUD4"/>
<dbReference type="Proteomes" id="UP001200642">
    <property type="component" value="Unassembled WGS sequence"/>
</dbReference>
<dbReference type="Pfam" id="PF01370">
    <property type="entry name" value="Epimerase"/>
    <property type="match status" value="1"/>
</dbReference>
<dbReference type="InterPro" id="IPR001509">
    <property type="entry name" value="Epimerase_deHydtase"/>
</dbReference>
<gene>
    <name evidence="3" type="ORF">K8352_16115</name>
</gene>
<sequence>MKRERILVTGALGQLGTVLTSELRKMFGMDSIIASDLRECNGSDILYVQLDVADRAALQKIVDEYAVTQIYHLAAVLSANGEKQPLRTWDVNCNTFLNVLEVAKVNKLKRVFFPSSIAVFGTNVPKMNTPQAIALNPRTVYGISKVAGENWSQYYYDKFGLDVRSIRYPGLIGHQSLPGGGTTDYAVDIYHKAVRQETFNCYLRPDTHLPMMFITDAVRATLELMEAPKDNITIRTSYNLQGVSFSPEEIAESIKVHYPNFQILYSPDHRQEIADSWPKSLNDSDARADWKWAPQYGLQDITMEMISEIEKKKQLELKKSTTICIQ</sequence>
<dbReference type="PANTHER" id="PTHR42687:SF1">
    <property type="entry name" value="L-THREONINE 3-DEHYDROGENASE, MITOCHONDRIAL"/>
    <property type="match status" value="1"/>
</dbReference>
<proteinExistence type="inferred from homology"/>
<organism evidence="3 4">
    <name type="scientific">Cerina litoralis</name>
    <dbReference type="NCBI Taxonomy" id="2874477"/>
    <lineage>
        <taxon>Bacteria</taxon>
        <taxon>Pseudomonadati</taxon>
        <taxon>Bacteroidota</taxon>
        <taxon>Flavobacteriia</taxon>
        <taxon>Flavobacteriales</taxon>
        <taxon>Flavobacteriaceae</taxon>
        <taxon>Cerina</taxon>
    </lineage>
</organism>
<dbReference type="EMBL" id="JAIRBC010000028">
    <property type="protein sequence ID" value="MCG2462287.1"/>
    <property type="molecule type" value="Genomic_DNA"/>
</dbReference>
<dbReference type="PANTHER" id="PTHR42687">
    <property type="entry name" value="L-THREONINE 3-DEHYDROGENASE"/>
    <property type="match status" value="1"/>
</dbReference>
<comment type="caution">
    <text evidence="3">The sequence shown here is derived from an EMBL/GenBank/DDBJ whole genome shotgun (WGS) entry which is preliminary data.</text>
</comment>
<evidence type="ECO:0000256" key="1">
    <source>
        <dbReference type="ARBA" id="ARBA00007637"/>
    </source>
</evidence>
<dbReference type="InterPro" id="IPR036291">
    <property type="entry name" value="NAD(P)-bd_dom_sf"/>
</dbReference>
<feature type="domain" description="NAD-dependent epimerase/dehydratase" evidence="2">
    <location>
        <begin position="6"/>
        <end position="231"/>
    </location>
</feature>
<dbReference type="SUPFAM" id="SSF51735">
    <property type="entry name" value="NAD(P)-binding Rossmann-fold domains"/>
    <property type="match status" value="1"/>
</dbReference>
<protein>
    <submittedName>
        <fullName evidence="3">NAD-dependent epimerase/dehydratase family protein</fullName>
    </submittedName>
</protein>
<reference evidence="3" key="1">
    <citation type="submission" date="2023-02" db="EMBL/GenBank/DDBJ databases">
        <title>Genome of Flavobacteriaceae gen. nov. sp. strain F89.</title>
        <authorList>
            <person name="Wang Y."/>
        </authorList>
    </citation>
    <scope>NUCLEOTIDE SEQUENCE</scope>
    <source>
        <strain evidence="3">F89</strain>
    </source>
</reference>
<comment type="similarity">
    <text evidence="1">Belongs to the NAD(P)-dependent epimerase/dehydratase family.</text>
</comment>
<evidence type="ECO:0000313" key="3">
    <source>
        <dbReference type="EMBL" id="MCG2462287.1"/>
    </source>
</evidence>
<evidence type="ECO:0000313" key="4">
    <source>
        <dbReference type="Proteomes" id="UP001200642"/>
    </source>
</evidence>
<dbReference type="InterPro" id="IPR051225">
    <property type="entry name" value="NAD(P)_epim/dehydratase"/>
</dbReference>
<name>A0AAE3JUD4_9FLAO</name>
<dbReference type="GO" id="GO:0008743">
    <property type="term" value="F:L-threonine 3-dehydrogenase activity"/>
    <property type="evidence" value="ECO:0007669"/>
    <property type="project" value="TreeGrafter"/>
</dbReference>
<dbReference type="Gene3D" id="3.40.50.720">
    <property type="entry name" value="NAD(P)-binding Rossmann-like Domain"/>
    <property type="match status" value="1"/>
</dbReference>
<dbReference type="RefSeq" id="WP_317903427.1">
    <property type="nucleotide sequence ID" value="NZ_JAIRBC010000028.1"/>
</dbReference>
<dbReference type="GO" id="GO:0006567">
    <property type="term" value="P:L-threonine catabolic process"/>
    <property type="evidence" value="ECO:0007669"/>
    <property type="project" value="TreeGrafter"/>
</dbReference>
<accession>A0AAE3JUD4</accession>
<evidence type="ECO:0000259" key="2">
    <source>
        <dbReference type="Pfam" id="PF01370"/>
    </source>
</evidence>
<keyword evidence="4" id="KW-1185">Reference proteome</keyword>